<dbReference type="Pfam" id="PF13609">
    <property type="entry name" value="Porin_4"/>
    <property type="match status" value="1"/>
</dbReference>
<evidence type="ECO:0000256" key="2">
    <source>
        <dbReference type="ARBA" id="ARBA00011233"/>
    </source>
</evidence>
<keyword evidence="7" id="KW-0406">Ion transport</keyword>
<evidence type="ECO:0000256" key="8">
    <source>
        <dbReference type="ARBA" id="ARBA00023114"/>
    </source>
</evidence>
<organism evidence="12 13">
    <name type="scientific">Ideonella azotifigens</name>
    <dbReference type="NCBI Taxonomy" id="513160"/>
    <lineage>
        <taxon>Bacteria</taxon>
        <taxon>Pseudomonadati</taxon>
        <taxon>Pseudomonadota</taxon>
        <taxon>Betaproteobacteria</taxon>
        <taxon>Burkholderiales</taxon>
        <taxon>Sphaerotilaceae</taxon>
        <taxon>Ideonella</taxon>
    </lineage>
</organism>
<comment type="caution">
    <text evidence="12">The sequence shown here is derived from an EMBL/GenBank/DDBJ whole genome shotgun (WGS) entry which is preliminary data.</text>
</comment>
<evidence type="ECO:0000256" key="4">
    <source>
        <dbReference type="ARBA" id="ARBA00022452"/>
    </source>
</evidence>
<evidence type="ECO:0000256" key="10">
    <source>
        <dbReference type="ARBA" id="ARBA00023237"/>
    </source>
</evidence>
<evidence type="ECO:0000256" key="7">
    <source>
        <dbReference type="ARBA" id="ARBA00023065"/>
    </source>
</evidence>
<evidence type="ECO:0000256" key="1">
    <source>
        <dbReference type="ARBA" id="ARBA00004571"/>
    </source>
</evidence>
<dbReference type="InterPro" id="IPR001702">
    <property type="entry name" value="Porin_Gram-ve"/>
</dbReference>
<sequence>MTVYGKLDLALAKTVASKDKQVADNNGSRIGFKGSEDLGNGMSAIFRIESQISADTGAAQGGTTFWNRWSSVGLNTKFGSLQLGRMESGAWDVVSSADPFGGDTIAQLRDVGATLRTSKFDATQALVDVRRLDNSVRYDGAFGAFKLSASVAETYGAGTEKPYAVGASYTMGSLMVGGAYEATTFENQKMWTAVGSYDFGMAKLSGSYSDGKTINDVDVKGFLVGVVVPYGAINLKAGYAQSKVDFAAGSQTLKKAGLGVEYKLSKRTKIYADYARIGGDVGGSLAADNKNGYDFGLSHSF</sequence>
<dbReference type="Proteomes" id="UP001500279">
    <property type="component" value="Unassembled WGS sequence"/>
</dbReference>
<dbReference type="SUPFAM" id="SSF56935">
    <property type="entry name" value="Porins"/>
    <property type="match status" value="1"/>
</dbReference>
<reference evidence="12 13" key="1">
    <citation type="journal article" date="2019" name="Int. J. Syst. Evol. Microbiol.">
        <title>The Global Catalogue of Microorganisms (GCM) 10K type strain sequencing project: providing services to taxonomists for standard genome sequencing and annotation.</title>
        <authorList>
            <consortium name="The Broad Institute Genomics Platform"/>
            <consortium name="The Broad Institute Genome Sequencing Center for Infectious Disease"/>
            <person name="Wu L."/>
            <person name="Ma J."/>
        </authorList>
    </citation>
    <scope>NUCLEOTIDE SEQUENCE [LARGE SCALE GENOMIC DNA]</scope>
    <source>
        <strain evidence="12 13">JCM 15503</strain>
    </source>
</reference>
<comment type="subunit">
    <text evidence="2">Homotrimer.</text>
</comment>
<keyword evidence="3" id="KW-0813">Transport</keyword>
<keyword evidence="13" id="KW-1185">Reference proteome</keyword>
<keyword evidence="4" id="KW-1134">Transmembrane beta strand</keyword>
<keyword evidence="8" id="KW-0626">Porin</keyword>
<proteinExistence type="predicted"/>
<keyword evidence="9" id="KW-0472">Membrane</keyword>
<evidence type="ECO:0000256" key="3">
    <source>
        <dbReference type="ARBA" id="ARBA00022448"/>
    </source>
</evidence>
<dbReference type="InterPro" id="IPR050298">
    <property type="entry name" value="Gram-neg_bact_OMP"/>
</dbReference>
<dbReference type="InterPro" id="IPR023614">
    <property type="entry name" value="Porin_dom_sf"/>
</dbReference>
<dbReference type="PANTHER" id="PTHR34501">
    <property type="entry name" value="PROTEIN YDDL-RELATED"/>
    <property type="match status" value="1"/>
</dbReference>
<evidence type="ECO:0000259" key="11">
    <source>
        <dbReference type="Pfam" id="PF13609"/>
    </source>
</evidence>
<dbReference type="EMBL" id="BAAAEW010000022">
    <property type="protein sequence ID" value="GAA0755553.1"/>
    <property type="molecule type" value="Genomic_DNA"/>
</dbReference>
<evidence type="ECO:0000313" key="13">
    <source>
        <dbReference type="Proteomes" id="UP001500279"/>
    </source>
</evidence>
<name>A0ABN1K5P5_9BURK</name>
<keyword evidence="6" id="KW-0732">Signal</keyword>
<dbReference type="CDD" id="cd00342">
    <property type="entry name" value="gram_neg_porins"/>
    <property type="match status" value="1"/>
</dbReference>
<dbReference type="PANTHER" id="PTHR34501:SF9">
    <property type="entry name" value="MAJOR OUTER MEMBRANE PROTEIN P.IA"/>
    <property type="match status" value="1"/>
</dbReference>
<accession>A0ABN1K5P5</accession>
<evidence type="ECO:0000256" key="5">
    <source>
        <dbReference type="ARBA" id="ARBA00022692"/>
    </source>
</evidence>
<dbReference type="Gene3D" id="2.40.160.10">
    <property type="entry name" value="Porin"/>
    <property type="match status" value="1"/>
</dbReference>
<keyword evidence="5" id="KW-0812">Transmembrane</keyword>
<evidence type="ECO:0000256" key="6">
    <source>
        <dbReference type="ARBA" id="ARBA00022729"/>
    </source>
</evidence>
<dbReference type="InterPro" id="IPR033900">
    <property type="entry name" value="Gram_neg_porin_domain"/>
</dbReference>
<evidence type="ECO:0000313" key="12">
    <source>
        <dbReference type="EMBL" id="GAA0755553.1"/>
    </source>
</evidence>
<feature type="domain" description="Porin" evidence="11">
    <location>
        <begin position="2"/>
        <end position="279"/>
    </location>
</feature>
<protein>
    <submittedName>
        <fullName evidence="12">Porin</fullName>
    </submittedName>
</protein>
<dbReference type="InterPro" id="IPR002299">
    <property type="entry name" value="Porin_Neis"/>
</dbReference>
<comment type="subcellular location">
    <subcellularLocation>
        <location evidence="1">Cell outer membrane</location>
        <topology evidence="1">Multi-pass membrane protein</topology>
    </subcellularLocation>
</comment>
<dbReference type="PRINTS" id="PR00184">
    <property type="entry name" value="NEISSPPORIN"/>
</dbReference>
<evidence type="ECO:0000256" key="9">
    <source>
        <dbReference type="ARBA" id="ARBA00023136"/>
    </source>
</evidence>
<dbReference type="PRINTS" id="PR00182">
    <property type="entry name" value="ECOLNEIPORIN"/>
</dbReference>
<keyword evidence="10" id="KW-0998">Cell outer membrane</keyword>
<gene>
    <name evidence="12" type="ORF">GCM10009107_33150</name>
</gene>